<comment type="caution">
    <text evidence="1">The sequence shown here is derived from an EMBL/GenBank/DDBJ whole genome shotgun (WGS) entry which is preliminary data.</text>
</comment>
<reference evidence="1 2" key="1">
    <citation type="submission" date="2020-03" db="EMBL/GenBank/DDBJ databases">
        <title>WGS of the type strain of Planosporangium spp.</title>
        <authorList>
            <person name="Thawai C."/>
        </authorList>
    </citation>
    <scope>NUCLEOTIDE SEQUENCE [LARGE SCALE GENOMIC DNA]</scope>
    <source>
        <strain evidence="1 2">TBRC 5610</strain>
    </source>
</reference>
<name>A0ABX0XVC7_9ACTN</name>
<sequence length="95" mass="11017">MPASDLGVTNALAMLRLLPMSDRAKDAEILALRHQITILERQLHGEKVRITPTDRALLAALLHRLPRHVLRQIRLLVRPETVLRRHRNLVAHRHR</sequence>
<protein>
    <recommendedName>
        <fullName evidence="3">Transposase</fullName>
    </recommendedName>
</protein>
<accession>A0ABX0XVC7</accession>
<evidence type="ECO:0008006" key="3">
    <source>
        <dbReference type="Google" id="ProtNLM"/>
    </source>
</evidence>
<organism evidence="1 2">
    <name type="scientific">Planosporangium thailandense</name>
    <dbReference type="NCBI Taxonomy" id="765197"/>
    <lineage>
        <taxon>Bacteria</taxon>
        <taxon>Bacillati</taxon>
        <taxon>Actinomycetota</taxon>
        <taxon>Actinomycetes</taxon>
        <taxon>Micromonosporales</taxon>
        <taxon>Micromonosporaceae</taxon>
        <taxon>Planosporangium</taxon>
    </lineage>
</organism>
<dbReference type="EMBL" id="JAATVY010000005">
    <property type="protein sequence ID" value="NJC69988.1"/>
    <property type="molecule type" value="Genomic_DNA"/>
</dbReference>
<keyword evidence="2" id="KW-1185">Reference proteome</keyword>
<gene>
    <name evidence="1" type="ORF">HC031_09730</name>
</gene>
<evidence type="ECO:0000313" key="2">
    <source>
        <dbReference type="Proteomes" id="UP000722989"/>
    </source>
</evidence>
<dbReference type="Proteomes" id="UP000722989">
    <property type="component" value="Unassembled WGS sequence"/>
</dbReference>
<dbReference type="RefSeq" id="WP_167924907.1">
    <property type="nucleotide sequence ID" value="NZ_JAATVY010000005.1"/>
</dbReference>
<evidence type="ECO:0000313" key="1">
    <source>
        <dbReference type="EMBL" id="NJC69988.1"/>
    </source>
</evidence>
<proteinExistence type="predicted"/>